<proteinExistence type="inferred from homology"/>
<accession>A0A183EEW7</accession>
<evidence type="ECO:0000313" key="5">
    <source>
        <dbReference type="Proteomes" id="UP000271098"/>
    </source>
</evidence>
<dbReference type="InterPro" id="IPR036409">
    <property type="entry name" value="Aldolase_II/adducin_N_sf"/>
</dbReference>
<evidence type="ECO:0000259" key="3">
    <source>
        <dbReference type="Pfam" id="PF00596"/>
    </source>
</evidence>
<dbReference type="GO" id="GO:0005886">
    <property type="term" value="C:plasma membrane"/>
    <property type="evidence" value="ECO:0007669"/>
    <property type="project" value="UniProtKB-SubCell"/>
</dbReference>
<feature type="compositionally biased region" description="Polar residues" evidence="2">
    <location>
        <begin position="1"/>
        <end position="11"/>
    </location>
</feature>
<feature type="domain" description="Class II aldolase/adducin N-terminal" evidence="3">
    <location>
        <begin position="132"/>
        <end position="175"/>
    </location>
</feature>
<dbReference type="AlphaFoldDB" id="A0A183EEW7"/>
<dbReference type="PANTHER" id="PTHR10672:SF3">
    <property type="entry name" value="PROTEIN HU-LI TAI SHAO"/>
    <property type="match status" value="1"/>
</dbReference>
<sequence>MPGKTNGTANGSAERPFVGFDPEDPEYIKELQRPAAIKEDLSEMERRKRVQEVLESKSFCRELEELIKQESESHKSDPDHLKTLQRLSELTLPHGQIAASSLHNIGAGAVLPIADLRGSDKYTKLEKLLRNKLASLYRLADLFQWSQGIYNHITLRLPDSDEILINPFGLLYHEI</sequence>
<dbReference type="Gene3D" id="3.40.225.10">
    <property type="entry name" value="Class II aldolase/adducin N-terminal domain"/>
    <property type="match status" value="1"/>
</dbReference>
<protein>
    <submittedName>
        <fullName evidence="6">Aldolase_II domain-containing protein</fullName>
    </submittedName>
</protein>
<dbReference type="GO" id="GO:0014069">
    <property type="term" value="C:postsynaptic density"/>
    <property type="evidence" value="ECO:0007669"/>
    <property type="project" value="TreeGrafter"/>
</dbReference>
<reference evidence="4 5" key="2">
    <citation type="submission" date="2018-11" db="EMBL/GenBank/DDBJ databases">
        <authorList>
            <consortium name="Pathogen Informatics"/>
        </authorList>
    </citation>
    <scope>NUCLEOTIDE SEQUENCE [LARGE SCALE GENOMIC DNA]</scope>
</reference>
<dbReference type="OrthoDB" id="3238794at2759"/>
<dbReference type="GO" id="GO:0005856">
    <property type="term" value="C:cytoskeleton"/>
    <property type="evidence" value="ECO:0007669"/>
    <property type="project" value="TreeGrafter"/>
</dbReference>
<dbReference type="SUPFAM" id="SSF53639">
    <property type="entry name" value="AraD/HMP-PK domain-like"/>
    <property type="match status" value="1"/>
</dbReference>
<organism evidence="6">
    <name type="scientific">Gongylonema pulchrum</name>
    <dbReference type="NCBI Taxonomy" id="637853"/>
    <lineage>
        <taxon>Eukaryota</taxon>
        <taxon>Metazoa</taxon>
        <taxon>Ecdysozoa</taxon>
        <taxon>Nematoda</taxon>
        <taxon>Chromadorea</taxon>
        <taxon>Rhabditida</taxon>
        <taxon>Spirurina</taxon>
        <taxon>Spiruromorpha</taxon>
        <taxon>Spiruroidea</taxon>
        <taxon>Gongylonematidae</taxon>
        <taxon>Gongylonema</taxon>
    </lineage>
</organism>
<reference evidence="6" key="1">
    <citation type="submission" date="2016-06" db="UniProtKB">
        <authorList>
            <consortium name="WormBaseParasite"/>
        </authorList>
    </citation>
    <scope>IDENTIFICATION</scope>
</reference>
<evidence type="ECO:0000313" key="4">
    <source>
        <dbReference type="EMBL" id="VDN33981.1"/>
    </source>
</evidence>
<dbReference type="InterPro" id="IPR001303">
    <property type="entry name" value="Aldolase_II/adducin_N"/>
</dbReference>
<dbReference type="PANTHER" id="PTHR10672">
    <property type="entry name" value="ADDUCIN"/>
    <property type="match status" value="1"/>
</dbReference>
<name>A0A183EEW7_9BILA</name>
<dbReference type="WBParaSite" id="GPUH_0001953301-mRNA-1">
    <property type="protein sequence ID" value="GPUH_0001953301-mRNA-1"/>
    <property type="gene ID" value="GPUH_0001953301"/>
</dbReference>
<dbReference type="Pfam" id="PF00596">
    <property type="entry name" value="Aldolase_II"/>
    <property type="match status" value="1"/>
</dbReference>
<dbReference type="GO" id="GO:0051015">
    <property type="term" value="F:actin filament binding"/>
    <property type="evidence" value="ECO:0007669"/>
    <property type="project" value="TreeGrafter"/>
</dbReference>
<feature type="region of interest" description="Disordered" evidence="2">
    <location>
        <begin position="1"/>
        <end position="25"/>
    </location>
</feature>
<evidence type="ECO:0000256" key="2">
    <source>
        <dbReference type="SAM" id="MobiDB-lite"/>
    </source>
</evidence>
<comment type="similarity">
    <text evidence="1">Belongs to the aldolase class II family. Adducin subfamily.</text>
</comment>
<keyword evidence="5" id="KW-1185">Reference proteome</keyword>
<evidence type="ECO:0000313" key="6">
    <source>
        <dbReference type="WBParaSite" id="GPUH_0001953301-mRNA-1"/>
    </source>
</evidence>
<evidence type="ECO:0000256" key="1">
    <source>
        <dbReference type="ARBA" id="ARBA00006274"/>
    </source>
</evidence>
<dbReference type="EMBL" id="UYRT01088648">
    <property type="protein sequence ID" value="VDN33981.1"/>
    <property type="molecule type" value="Genomic_DNA"/>
</dbReference>
<dbReference type="Proteomes" id="UP000271098">
    <property type="component" value="Unassembled WGS sequence"/>
</dbReference>
<dbReference type="InterPro" id="IPR051017">
    <property type="entry name" value="Aldolase-II_Adducin_sf"/>
</dbReference>
<gene>
    <name evidence="4" type="ORF">GPUH_LOCUS19507</name>
</gene>